<evidence type="ECO:0000313" key="1">
    <source>
        <dbReference type="EMBL" id="MFK4442876.1"/>
    </source>
</evidence>
<dbReference type="EMBL" id="JBIYDN010000007">
    <property type="protein sequence ID" value="MFK4442876.1"/>
    <property type="molecule type" value="Genomic_DNA"/>
</dbReference>
<name>A0ABW8MJD0_9BURK</name>
<gene>
    <name evidence="1" type="ORF">ABH943_002892</name>
</gene>
<accession>A0ABW8MJD0</accession>
<sequence length="61" mass="7237">MGQREGFDADQSSAGDTERKPLAWRYMLGDGKWRYQWEWSNGAEMHPVYELTDEIRAELDR</sequence>
<organism evidence="1 2">
    <name type="scientific">Caballeronia udeis</name>
    <dbReference type="NCBI Taxonomy" id="1232866"/>
    <lineage>
        <taxon>Bacteria</taxon>
        <taxon>Pseudomonadati</taxon>
        <taxon>Pseudomonadota</taxon>
        <taxon>Betaproteobacteria</taxon>
        <taxon>Burkholderiales</taxon>
        <taxon>Burkholderiaceae</taxon>
        <taxon>Caballeronia</taxon>
    </lineage>
</organism>
<dbReference type="Proteomes" id="UP001620514">
    <property type="component" value="Unassembled WGS sequence"/>
</dbReference>
<proteinExistence type="predicted"/>
<comment type="caution">
    <text evidence="1">The sequence shown here is derived from an EMBL/GenBank/DDBJ whole genome shotgun (WGS) entry which is preliminary data.</text>
</comment>
<reference evidence="1 2" key="2">
    <citation type="submission" date="2024-11" db="EMBL/GenBank/DDBJ databases">
        <title>Using genomics to understand microbial adaptation to soil warming.</title>
        <authorList>
            <person name="Deangelis K.M. PhD."/>
        </authorList>
    </citation>
    <scope>NUCLEOTIDE SEQUENCE [LARGE SCALE GENOMIC DNA]</scope>
    <source>
        <strain evidence="1 2">GAS97</strain>
    </source>
</reference>
<keyword evidence="2" id="KW-1185">Reference proteome</keyword>
<reference evidence="1 2" key="1">
    <citation type="submission" date="2024-10" db="EMBL/GenBank/DDBJ databases">
        <authorList>
            <person name="Deangelis K."/>
            <person name="Huntemann M."/>
            <person name="Clum A."/>
            <person name="Wang J."/>
            <person name="Palaniappan K."/>
            <person name="Ritter S."/>
            <person name="Chen I.-M."/>
            <person name="Stamatis D."/>
            <person name="Reddy T."/>
            <person name="O'Malley R."/>
            <person name="Daum C."/>
            <person name="Ng V."/>
            <person name="Ivanova N."/>
            <person name="Kyrpides N."/>
            <person name="Woyke T."/>
        </authorList>
    </citation>
    <scope>NUCLEOTIDE SEQUENCE [LARGE SCALE GENOMIC DNA]</scope>
    <source>
        <strain evidence="1 2">GAS97</strain>
    </source>
</reference>
<evidence type="ECO:0000313" key="2">
    <source>
        <dbReference type="Proteomes" id="UP001620514"/>
    </source>
</evidence>
<protein>
    <submittedName>
        <fullName evidence="1">Uncharacterized protein</fullName>
    </submittedName>
</protein>